<accession>A0A142JT91</accession>
<dbReference type="NCBIfam" id="TIGR03431">
    <property type="entry name" value="PhnD"/>
    <property type="match status" value="1"/>
</dbReference>
<keyword evidence="5" id="KW-1185">Reference proteome</keyword>
<organism evidence="4 5">
    <name type="scientific">Cupriavidus nantongensis</name>
    <dbReference type="NCBI Taxonomy" id="1796606"/>
    <lineage>
        <taxon>Bacteria</taxon>
        <taxon>Pseudomonadati</taxon>
        <taxon>Pseudomonadota</taxon>
        <taxon>Betaproteobacteria</taxon>
        <taxon>Burkholderiales</taxon>
        <taxon>Burkholderiaceae</taxon>
        <taxon>Cupriavidus</taxon>
    </lineage>
</organism>
<dbReference type="Pfam" id="PF12974">
    <property type="entry name" value="Phosphonate-bd"/>
    <property type="match status" value="1"/>
</dbReference>
<dbReference type="OrthoDB" id="5318791at2"/>
<evidence type="ECO:0000256" key="3">
    <source>
        <dbReference type="SAM" id="SignalP"/>
    </source>
</evidence>
<dbReference type="KEGG" id="cnan:A2G96_26235"/>
<dbReference type="PROSITE" id="PS51318">
    <property type="entry name" value="TAT"/>
    <property type="match status" value="1"/>
</dbReference>
<evidence type="ECO:0000313" key="4">
    <source>
        <dbReference type="EMBL" id="AMR81303.1"/>
    </source>
</evidence>
<feature type="signal peptide" evidence="3">
    <location>
        <begin position="1"/>
        <end position="26"/>
    </location>
</feature>
<dbReference type="GO" id="GO:0043190">
    <property type="term" value="C:ATP-binding cassette (ABC) transporter complex"/>
    <property type="evidence" value="ECO:0007669"/>
    <property type="project" value="InterPro"/>
</dbReference>
<dbReference type="Proteomes" id="UP000075238">
    <property type="component" value="Chromosome 2"/>
</dbReference>
<dbReference type="Gene3D" id="1.20.58.90">
    <property type="match status" value="1"/>
</dbReference>
<dbReference type="GO" id="GO:0055085">
    <property type="term" value="P:transmembrane transport"/>
    <property type="evidence" value="ECO:0007669"/>
    <property type="project" value="InterPro"/>
</dbReference>
<dbReference type="STRING" id="1796606.A2G96_26235"/>
<dbReference type="PANTHER" id="PTHR35841">
    <property type="entry name" value="PHOSPHONATES-BINDING PERIPLASMIC PROTEIN"/>
    <property type="match status" value="1"/>
</dbReference>
<dbReference type="NCBIfam" id="TIGR01098">
    <property type="entry name" value="3A0109s03R"/>
    <property type="match status" value="1"/>
</dbReference>
<dbReference type="SUPFAM" id="SSF53850">
    <property type="entry name" value="Periplasmic binding protein-like II"/>
    <property type="match status" value="1"/>
</dbReference>
<dbReference type="InterPro" id="IPR005770">
    <property type="entry name" value="PhnD"/>
</dbReference>
<evidence type="ECO:0000256" key="1">
    <source>
        <dbReference type="ARBA" id="ARBA00007162"/>
    </source>
</evidence>
<dbReference type="RefSeq" id="WP_062803115.1">
    <property type="nucleotide sequence ID" value="NZ_CP014845.1"/>
</dbReference>
<evidence type="ECO:0000256" key="2">
    <source>
        <dbReference type="ARBA" id="ARBA00022729"/>
    </source>
</evidence>
<feature type="chain" id="PRO_5007498276" evidence="3">
    <location>
        <begin position="27"/>
        <end position="335"/>
    </location>
</feature>
<sequence length="335" mass="36649">MLRRTFIAVAATATAAVALPALPAFAQEAKSLNIGFISTESSSNLKTAWQPLIDDLSKALGVPVKPFFASDYAGIIEGMRFNKVQIAWFGNKSAMEAVDRASGEVFASVIDKDGNPGYWSVLVVNKDSDLKSVEDVIRRGKDLTYGAGDPNSTSGTAVPGFYLWNANKVEPKTLFKAVRIGNHETNLLSVLNKQVDVAVNNTENMERYRINTGKNAYDQVRVLWKSPLIPADPMVYRKDLAPELKKKIQTFFVNYGKGTDAAREKQVLAALTYQGFRASNDAQLVPIRQIELAREKAKIESDTTLAAADKEKRLSEVTRRLAELDKAAGSAGSTQ</sequence>
<evidence type="ECO:0000313" key="5">
    <source>
        <dbReference type="Proteomes" id="UP000075238"/>
    </source>
</evidence>
<protein>
    <submittedName>
        <fullName evidence="4">Phosphonate ABC transporter substrate-binding protein</fullName>
    </submittedName>
</protein>
<comment type="similarity">
    <text evidence="1">Belongs to the phosphate/phosphite/phosphonate binding protein family.</text>
</comment>
<name>A0A142JT91_9BURK</name>
<dbReference type="InterPro" id="IPR006311">
    <property type="entry name" value="TAT_signal"/>
</dbReference>
<dbReference type="InterPro" id="IPR017797">
    <property type="entry name" value="Phosphnate-bd"/>
</dbReference>
<keyword evidence="2 3" id="KW-0732">Signal</keyword>
<dbReference type="PANTHER" id="PTHR35841:SF1">
    <property type="entry name" value="PHOSPHONATES-BINDING PERIPLASMIC PROTEIN"/>
    <property type="match status" value="1"/>
</dbReference>
<dbReference type="AlphaFoldDB" id="A0A142JT91"/>
<gene>
    <name evidence="4" type="ORF">A2G96_26235</name>
</gene>
<reference evidence="4 5" key="1">
    <citation type="submission" date="2016-03" db="EMBL/GenBank/DDBJ databases">
        <title>Complete genome sequence of a novel chlorpyrifos degrading bacterium, Cupriavidus nantongensis sp. X1.</title>
        <authorList>
            <person name="Fang L."/>
        </authorList>
    </citation>
    <scope>NUCLEOTIDE SEQUENCE [LARGE SCALE GENOMIC DNA]</scope>
    <source>
        <strain evidence="4 5">X1</strain>
    </source>
</reference>
<proteinExistence type="inferred from homology"/>
<dbReference type="EMBL" id="CP014845">
    <property type="protein sequence ID" value="AMR81303.1"/>
    <property type="molecule type" value="Genomic_DNA"/>
</dbReference>
<dbReference type="Gene3D" id="3.40.190.10">
    <property type="entry name" value="Periplasmic binding protein-like II"/>
    <property type="match status" value="2"/>
</dbReference>
<dbReference type="GO" id="GO:0015716">
    <property type="term" value="P:organic phosphonate transport"/>
    <property type="evidence" value="ECO:0007669"/>
    <property type="project" value="InterPro"/>
</dbReference>